<protein>
    <recommendedName>
        <fullName evidence="11">C2H2-type domain-containing protein</fullName>
    </recommendedName>
</protein>
<dbReference type="STRING" id="1051890.A0A3N4MGZ0"/>
<dbReference type="PROSITE" id="PS50157">
    <property type="entry name" value="ZINC_FINGER_C2H2_2"/>
    <property type="match status" value="4"/>
</dbReference>
<feature type="domain" description="C2H2-type" evidence="11">
    <location>
        <begin position="110"/>
        <end position="137"/>
    </location>
</feature>
<dbReference type="GO" id="GO:0008270">
    <property type="term" value="F:zinc ion binding"/>
    <property type="evidence" value="ECO:0007669"/>
    <property type="project" value="UniProtKB-KW"/>
</dbReference>
<keyword evidence="3" id="KW-0677">Repeat</keyword>
<dbReference type="AlphaFoldDB" id="A0A3N4MGZ0"/>
<keyword evidence="13" id="KW-1185">Reference proteome</keyword>
<evidence type="ECO:0000313" key="12">
    <source>
        <dbReference type="EMBL" id="RPB28035.1"/>
    </source>
</evidence>
<gene>
    <name evidence="12" type="ORF">L211DRAFT_819043</name>
</gene>
<dbReference type="PANTHER" id="PTHR14003">
    <property type="entry name" value="TRANSCRIPTIONAL REPRESSOR PROTEIN YY"/>
    <property type="match status" value="1"/>
</dbReference>
<dbReference type="Gene3D" id="3.30.160.60">
    <property type="entry name" value="Classic Zinc Finger"/>
    <property type="match status" value="4"/>
</dbReference>
<feature type="domain" description="C2H2-type" evidence="11">
    <location>
        <begin position="52"/>
        <end position="79"/>
    </location>
</feature>
<evidence type="ECO:0000256" key="3">
    <source>
        <dbReference type="ARBA" id="ARBA00022737"/>
    </source>
</evidence>
<evidence type="ECO:0000256" key="9">
    <source>
        <dbReference type="ARBA" id="ARBA00023242"/>
    </source>
</evidence>
<dbReference type="OrthoDB" id="3437960at2759"/>
<name>A0A3N4MGZ0_9PEZI</name>
<dbReference type="PROSITE" id="PS00028">
    <property type="entry name" value="ZINC_FINGER_C2H2_1"/>
    <property type="match status" value="4"/>
</dbReference>
<dbReference type="GO" id="GO:0000978">
    <property type="term" value="F:RNA polymerase II cis-regulatory region sequence-specific DNA binding"/>
    <property type="evidence" value="ECO:0007669"/>
    <property type="project" value="TreeGrafter"/>
</dbReference>
<dbReference type="GO" id="GO:0005634">
    <property type="term" value="C:nucleus"/>
    <property type="evidence" value="ECO:0007669"/>
    <property type="project" value="UniProtKB-SubCell"/>
</dbReference>
<dbReference type="InterPro" id="IPR013087">
    <property type="entry name" value="Znf_C2H2_type"/>
</dbReference>
<evidence type="ECO:0000313" key="13">
    <source>
        <dbReference type="Proteomes" id="UP000267821"/>
    </source>
</evidence>
<comment type="subcellular location">
    <subcellularLocation>
        <location evidence="1">Nucleus</location>
    </subcellularLocation>
</comment>
<evidence type="ECO:0000256" key="4">
    <source>
        <dbReference type="ARBA" id="ARBA00022771"/>
    </source>
</evidence>
<dbReference type="Proteomes" id="UP000267821">
    <property type="component" value="Unassembled WGS sequence"/>
</dbReference>
<dbReference type="EMBL" id="ML121530">
    <property type="protein sequence ID" value="RPB28035.1"/>
    <property type="molecule type" value="Genomic_DNA"/>
</dbReference>
<evidence type="ECO:0000256" key="6">
    <source>
        <dbReference type="ARBA" id="ARBA00023015"/>
    </source>
</evidence>
<feature type="domain" description="C2H2-type" evidence="11">
    <location>
        <begin position="139"/>
        <end position="167"/>
    </location>
</feature>
<dbReference type="SMART" id="SM00355">
    <property type="entry name" value="ZnF_C2H2"/>
    <property type="match status" value="4"/>
</dbReference>
<dbReference type="PANTHER" id="PTHR14003:SF20">
    <property type="entry name" value="FINGER DOMAIN PROTEIN, PUTATIVE (AFU_ORTHOLOGUE AFUA_4G10380)-RELATED"/>
    <property type="match status" value="1"/>
</dbReference>
<dbReference type="FunFam" id="3.30.160.60:FF:000125">
    <property type="entry name" value="Putative zinc finger protein 143"/>
    <property type="match status" value="1"/>
</dbReference>
<keyword evidence="9" id="KW-0539">Nucleus</keyword>
<evidence type="ECO:0000256" key="2">
    <source>
        <dbReference type="ARBA" id="ARBA00022723"/>
    </source>
</evidence>
<evidence type="ECO:0000256" key="8">
    <source>
        <dbReference type="ARBA" id="ARBA00023163"/>
    </source>
</evidence>
<evidence type="ECO:0000256" key="10">
    <source>
        <dbReference type="PROSITE-ProRule" id="PRU00042"/>
    </source>
</evidence>
<evidence type="ECO:0000256" key="5">
    <source>
        <dbReference type="ARBA" id="ARBA00022833"/>
    </source>
</evidence>
<dbReference type="InterPro" id="IPR036236">
    <property type="entry name" value="Znf_C2H2_sf"/>
</dbReference>
<dbReference type="InParanoid" id="A0A3N4MGZ0"/>
<dbReference type="GO" id="GO:0000785">
    <property type="term" value="C:chromatin"/>
    <property type="evidence" value="ECO:0007669"/>
    <property type="project" value="TreeGrafter"/>
</dbReference>
<keyword evidence="6" id="KW-0805">Transcription regulation</keyword>
<organism evidence="12 13">
    <name type="scientific">Terfezia boudieri ATCC MYA-4762</name>
    <dbReference type="NCBI Taxonomy" id="1051890"/>
    <lineage>
        <taxon>Eukaryota</taxon>
        <taxon>Fungi</taxon>
        <taxon>Dikarya</taxon>
        <taxon>Ascomycota</taxon>
        <taxon>Pezizomycotina</taxon>
        <taxon>Pezizomycetes</taxon>
        <taxon>Pezizales</taxon>
        <taxon>Pezizaceae</taxon>
        <taxon>Terfezia</taxon>
    </lineage>
</organism>
<dbReference type="SUPFAM" id="SSF57667">
    <property type="entry name" value="beta-beta-alpha zinc fingers"/>
    <property type="match status" value="2"/>
</dbReference>
<feature type="domain" description="C2H2-type" evidence="11">
    <location>
        <begin position="80"/>
        <end position="109"/>
    </location>
</feature>
<keyword evidence="7" id="KW-0238">DNA-binding</keyword>
<dbReference type="GO" id="GO:0000981">
    <property type="term" value="F:DNA-binding transcription factor activity, RNA polymerase II-specific"/>
    <property type="evidence" value="ECO:0007669"/>
    <property type="project" value="UniProtKB-ARBA"/>
</dbReference>
<evidence type="ECO:0000256" key="1">
    <source>
        <dbReference type="ARBA" id="ARBA00004123"/>
    </source>
</evidence>
<evidence type="ECO:0000259" key="11">
    <source>
        <dbReference type="PROSITE" id="PS50157"/>
    </source>
</evidence>
<dbReference type="GO" id="GO:0005667">
    <property type="term" value="C:transcription regulator complex"/>
    <property type="evidence" value="ECO:0007669"/>
    <property type="project" value="TreeGrafter"/>
</dbReference>
<dbReference type="FunFam" id="3.30.160.60:FF:000690">
    <property type="entry name" value="Zinc finger protein 354C"/>
    <property type="match status" value="1"/>
</dbReference>
<dbReference type="FunFam" id="3.30.160.60:FF:000646">
    <property type="entry name" value="Myeloid zinc finger 1"/>
    <property type="match status" value="1"/>
</dbReference>
<dbReference type="Pfam" id="PF00096">
    <property type="entry name" value="zf-C2H2"/>
    <property type="match status" value="4"/>
</dbReference>
<keyword evidence="8" id="KW-0804">Transcription</keyword>
<evidence type="ECO:0000256" key="7">
    <source>
        <dbReference type="ARBA" id="ARBA00023125"/>
    </source>
</evidence>
<keyword evidence="5" id="KW-0862">Zinc</keyword>
<reference evidence="12 13" key="1">
    <citation type="journal article" date="2018" name="Nat. Ecol. Evol.">
        <title>Pezizomycetes genomes reveal the molecular basis of ectomycorrhizal truffle lifestyle.</title>
        <authorList>
            <person name="Murat C."/>
            <person name="Payen T."/>
            <person name="Noel B."/>
            <person name="Kuo A."/>
            <person name="Morin E."/>
            <person name="Chen J."/>
            <person name="Kohler A."/>
            <person name="Krizsan K."/>
            <person name="Balestrini R."/>
            <person name="Da Silva C."/>
            <person name="Montanini B."/>
            <person name="Hainaut M."/>
            <person name="Levati E."/>
            <person name="Barry K.W."/>
            <person name="Belfiori B."/>
            <person name="Cichocki N."/>
            <person name="Clum A."/>
            <person name="Dockter R.B."/>
            <person name="Fauchery L."/>
            <person name="Guy J."/>
            <person name="Iotti M."/>
            <person name="Le Tacon F."/>
            <person name="Lindquist E.A."/>
            <person name="Lipzen A."/>
            <person name="Malagnac F."/>
            <person name="Mello A."/>
            <person name="Molinier V."/>
            <person name="Miyauchi S."/>
            <person name="Poulain J."/>
            <person name="Riccioni C."/>
            <person name="Rubini A."/>
            <person name="Sitrit Y."/>
            <person name="Splivallo R."/>
            <person name="Traeger S."/>
            <person name="Wang M."/>
            <person name="Zifcakova L."/>
            <person name="Wipf D."/>
            <person name="Zambonelli A."/>
            <person name="Paolocci F."/>
            <person name="Nowrousian M."/>
            <person name="Ottonello S."/>
            <person name="Baldrian P."/>
            <person name="Spatafora J.W."/>
            <person name="Henrissat B."/>
            <person name="Nagy L.G."/>
            <person name="Aury J.M."/>
            <person name="Wincker P."/>
            <person name="Grigoriev I.V."/>
            <person name="Bonfante P."/>
            <person name="Martin F.M."/>
        </authorList>
    </citation>
    <scope>NUCLEOTIDE SEQUENCE [LARGE SCALE GENOMIC DNA]</scope>
    <source>
        <strain evidence="12 13">ATCC MYA-4762</strain>
    </source>
</reference>
<sequence>MTPPKLAELHWDNTTQLFNPFIGTRCGMNCQNHACSFTPQHGGSCGDPSKAFSCTVCGRSFARRPDLARHAHIHTGIRPHICDWPGCNKNFIQRSALTVHARIHTGEKPYSCQTCTKRFRDASGLSRHRRIHSGKRPYYKCAYAECQKRFTRRTTLTTHQKRHMYQS</sequence>
<accession>A0A3N4MGZ0</accession>
<proteinExistence type="predicted"/>
<keyword evidence="2" id="KW-0479">Metal-binding</keyword>
<keyword evidence="4 10" id="KW-0863">Zinc-finger</keyword>